<dbReference type="InterPro" id="IPR036388">
    <property type="entry name" value="WH-like_DNA-bd_sf"/>
</dbReference>
<keyword evidence="2" id="KW-1185">Reference proteome</keyword>
<reference evidence="2" key="1">
    <citation type="journal article" date="2019" name="Int. J. Syst. Evol. Microbiol.">
        <title>The Global Catalogue of Microorganisms (GCM) 10K type strain sequencing project: providing services to taxonomists for standard genome sequencing and annotation.</title>
        <authorList>
            <consortium name="The Broad Institute Genomics Platform"/>
            <consortium name="The Broad Institute Genome Sequencing Center for Infectious Disease"/>
            <person name="Wu L."/>
            <person name="Ma J."/>
        </authorList>
    </citation>
    <scope>NUCLEOTIDE SEQUENCE [LARGE SCALE GENOMIC DNA]</scope>
    <source>
        <strain evidence="2">JCM 13595</strain>
    </source>
</reference>
<accession>A0ABP5FQG4</accession>
<organism evidence="1 2">
    <name type="scientific">Yaniella flava</name>
    <dbReference type="NCBI Taxonomy" id="287930"/>
    <lineage>
        <taxon>Bacteria</taxon>
        <taxon>Bacillati</taxon>
        <taxon>Actinomycetota</taxon>
        <taxon>Actinomycetes</taxon>
        <taxon>Micrococcales</taxon>
        <taxon>Micrococcaceae</taxon>
        <taxon>Yaniella</taxon>
    </lineage>
</organism>
<gene>
    <name evidence="1" type="ORF">GCM10009720_09740</name>
</gene>
<comment type="caution">
    <text evidence="1">The sequence shown here is derived from an EMBL/GenBank/DDBJ whole genome shotgun (WGS) entry which is preliminary data.</text>
</comment>
<dbReference type="RefSeq" id="WP_343956485.1">
    <property type="nucleotide sequence ID" value="NZ_BAAAMN010000015.1"/>
</dbReference>
<dbReference type="Gene3D" id="1.10.10.10">
    <property type="entry name" value="Winged helix-like DNA-binding domain superfamily/Winged helix DNA-binding domain"/>
    <property type="match status" value="1"/>
</dbReference>
<dbReference type="EMBL" id="BAAAMN010000015">
    <property type="protein sequence ID" value="GAA2031542.1"/>
    <property type="molecule type" value="Genomic_DNA"/>
</dbReference>
<name>A0ABP5FQG4_9MICC</name>
<sequence length="166" mass="17891">MEILHVNIVFKAGERFTEDLPFDVSERLEAFSAVVSVAQDLIGGSIALTVEANGLTNAFETARSAVVTTLQAEGVDATITSVMVQAESEFQEELRAPVYPEVVGFAEIAKIVGVSRQRIRQLAEKPSFPRPVIRTGQGPLYSVHAVNRWAETRSAANHSAAHSATA</sequence>
<proteinExistence type="predicted"/>
<dbReference type="Proteomes" id="UP001501461">
    <property type="component" value="Unassembled WGS sequence"/>
</dbReference>
<protein>
    <recommendedName>
        <fullName evidence="3">Helix-turn-helix domain-containing protein</fullName>
    </recommendedName>
</protein>
<evidence type="ECO:0008006" key="3">
    <source>
        <dbReference type="Google" id="ProtNLM"/>
    </source>
</evidence>
<evidence type="ECO:0000313" key="1">
    <source>
        <dbReference type="EMBL" id="GAA2031542.1"/>
    </source>
</evidence>
<evidence type="ECO:0000313" key="2">
    <source>
        <dbReference type="Proteomes" id="UP001501461"/>
    </source>
</evidence>